<dbReference type="Gene3D" id="3.40.50.720">
    <property type="entry name" value="NAD(P)-binding Rossmann-like Domain"/>
    <property type="match status" value="1"/>
</dbReference>
<reference evidence="1 2" key="1">
    <citation type="journal article" date="2008" name="Nat. Biotechnol.">
        <title>Genome sequencing and analysis of the filamentous fungus Penicillium chrysogenum.</title>
        <authorList>
            <person name="van den Berg M.A."/>
            <person name="Albang R."/>
            <person name="Albermann K."/>
            <person name="Badger J.H."/>
            <person name="Daran J.-M."/>
            <person name="Driessen A.J.M."/>
            <person name="Garcia-Estrada C."/>
            <person name="Fedorova N.D."/>
            <person name="Harris D.M."/>
            <person name="Heijne W.H.M."/>
            <person name="Joardar V.S."/>
            <person name="Kiel J.A.K.W."/>
            <person name="Kovalchuk A."/>
            <person name="Martin J.F."/>
            <person name="Nierman W.C."/>
            <person name="Nijland J.G."/>
            <person name="Pronk J.T."/>
            <person name="Roubos J.A."/>
            <person name="van der Klei I.J."/>
            <person name="van Peij N.N.M.E."/>
            <person name="Veenhuis M."/>
            <person name="von Doehren H."/>
            <person name="Wagner C."/>
            <person name="Wortman J.R."/>
            <person name="Bovenberg R.A.L."/>
        </authorList>
    </citation>
    <scope>NUCLEOTIDE SEQUENCE [LARGE SCALE GENOMIC DNA]</scope>
    <source>
        <strain evidence="2">ATCC 28089 / DSM 1075 / NRRL 1951 / Wisconsin 54-1255</strain>
    </source>
</reference>
<dbReference type="OMA" id="LLKHMWG"/>
<dbReference type="HOGENOM" id="CLU_007383_21_0_1"/>
<dbReference type="Proteomes" id="UP000000724">
    <property type="component" value="Contig Pc00c16"/>
</dbReference>
<keyword evidence="2" id="KW-1185">Reference proteome</keyword>
<dbReference type="OrthoDB" id="2735536at2759"/>
<dbReference type="VEuPathDB" id="FungiDB:PCH_Pc16g14450"/>
<accession>B6H9Z1</accession>
<dbReference type="AlphaFoldDB" id="B6H9Z1"/>
<evidence type="ECO:0000313" key="1">
    <source>
        <dbReference type="EMBL" id="CAP94115.1"/>
    </source>
</evidence>
<gene>
    <name evidence="1" type="ORF">Pc16g14450</name>
    <name evidence="1" type="ORF">PCH_Pc16g14450</name>
</gene>
<organism evidence="1 2">
    <name type="scientific">Penicillium rubens (strain ATCC 28089 / DSM 1075 / NRRL 1951 / Wisconsin 54-1255)</name>
    <name type="common">Penicillium chrysogenum</name>
    <dbReference type="NCBI Taxonomy" id="500485"/>
    <lineage>
        <taxon>Eukaryota</taxon>
        <taxon>Fungi</taxon>
        <taxon>Dikarya</taxon>
        <taxon>Ascomycota</taxon>
        <taxon>Pezizomycotina</taxon>
        <taxon>Eurotiomycetes</taxon>
        <taxon>Eurotiomycetidae</taxon>
        <taxon>Eurotiales</taxon>
        <taxon>Aspergillaceae</taxon>
        <taxon>Penicillium</taxon>
        <taxon>Penicillium chrysogenum species complex</taxon>
    </lineage>
</organism>
<dbReference type="EMBL" id="AM920431">
    <property type="protein sequence ID" value="CAP94115.1"/>
    <property type="molecule type" value="Genomic_DNA"/>
</dbReference>
<dbReference type="InterPro" id="IPR036291">
    <property type="entry name" value="NAD(P)-bd_dom_sf"/>
</dbReference>
<dbReference type="BioCyc" id="PCHR:PC16G14450-MONOMER"/>
<proteinExistence type="predicted"/>
<dbReference type="SUPFAM" id="SSF51735">
    <property type="entry name" value="NAD(P)-binding Rossmann-fold domains"/>
    <property type="match status" value="1"/>
</dbReference>
<evidence type="ECO:0000313" key="2">
    <source>
        <dbReference type="Proteomes" id="UP000000724"/>
    </source>
</evidence>
<dbReference type="STRING" id="500485.B6H9Z1"/>
<name>B6H9Z1_PENRW</name>
<protein>
    <submittedName>
        <fullName evidence="1">Pc16g14450 protein</fullName>
    </submittedName>
</protein>
<sequence length="153" mass="17546">MDEYIGISKFVAVIPSLFGRTLDVQNQNYPSSSGIPIIVYNNDPKKTGEINDNFPPFFFVDVEDVARLHIAALLHLEVANERLIAFAGPFNRNDLIESLQHHFPDQQFPEEFPKLTQNESRILPAKRVQDLLKHMWGKGFTSLDSLRANLEYF</sequence>